<dbReference type="Gene3D" id="3.90.1200.10">
    <property type="match status" value="2"/>
</dbReference>
<comment type="caution">
    <text evidence="2">The sequence shown here is derived from an EMBL/GenBank/DDBJ whole genome shotgun (WGS) entry which is preliminary data.</text>
</comment>
<dbReference type="PANTHER" id="PTHR23020:SF8">
    <property type="entry name" value="CHK KINASE-LIKE DOMAIN-CONTAINING PROTEIN"/>
    <property type="match status" value="1"/>
</dbReference>
<dbReference type="InterPro" id="IPR015897">
    <property type="entry name" value="CHK_kinase-like"/>
</dbReference>
<dbReference type="InterPro" id="IPR012877">
    <property type="entry name" value="Dhs-27"/>
</dbReference>
<feature type="non-terminal residue" evidence="2">
    <location>
        <position position="835"/>
    </location>
</feature>
<dbReference type="InterPro" id="IPR052961">
    <property type="entry name" value="Oxido-Kinase-like_Enzymes"/>
</dbReference>
<keyword evidence="3" id="KW-1185">Reference proteome</keyword>
<feature type="domain" description="CHK kinase-like" evidence="1">
    <location>
        <begin position="151"/>
        <end position="335"/>
    </location>
</feature>
<dbReference type="PANTHER" id="PTHR23020">
    <property type="entry name" value="UNCHARACTERIZED NUCLEAR HORMONE RECEPTOR-RELATED"/>
    <property type="match status" value="1"/>
</dbReference>
<evidence type="ECO:0000259" key="1">
    <source>
        <dbReference type="SMART" id="SM00587"/>
    </source>
</evidence>
<sequence length="835" mass="94080">MSLHDKLDGILETQVTVEGLEKQLRSALHTTARFGPAKGMVDIGEGNGFASRCGLVTCDWQGVGDKDDLPASVVIKIPSALPFRQLNDSLPEGHRMLEGDSAMWAAMEDKLRQVHNVEVATYEYFEKFGGLAMPKMFYGVPFTPEDKLSGQICLEYMDNSRVMNFHEEHTVDLVGKIARALGKIQACSLKKEATAPELHLFLMSTSLTMESFQAYCGLYQALFAIESSERTSELMKKIADIMPEYYASTMAMTIHEQMGLKAVLVNGDLRTENVLINKDNGDIAALIDWQCTHLGVGVEDLHRIMFFALSAEERRRSGSNLVEEMYNSLTDNLEGVEPPYSLDKLQTIFNILLPHCGLYFAGGAIALMNSHANDATLSVEEKEKRREIELEKVLGAFEDVLFYHEKNKELYSVPISASTMPSYNPADGILETPVTWEEFEGHLRESLKTEAKLGENKAVIDIGDGIGFASRCALVTCDWVGSNSDEKLPKRVILKIPSILPMRRMNEALPKEERMFDSEEVWEKLEVQMQEVHNTEIETYKFFAEFDHLMMPKMFYGFRFEKDAKINGQLCMEFCENTDMMAFTTPHTLKQLKQVARALGKVHACSILKEATSPDFSKDIFGEFASTMSLEIYCNAFKPLLQFDASERTAKAVENIEKILPSYYGSNLPSHIHKQMKYRPVIVSGDLRTENVLISKDTGDLAAIIDWQCTHHGVTVEDLLRITLFAQSAQERRNTKDELIEELYNGMVENLNGATPPYTLSQMKELYEILFPHCGLYFAGSTGILIKTNMARPGLSDEEKARIFAVQLDKVVGAVEDIYAYDQLNKKNNQKITFK</sequence>
<accession>A0AAV5U843</accession>
<evidence type="ECO:0000313" key="2">
    <source>
        <dbReference type="EMBL" id="GMT02608.1"/>
    </source>
</evidence>
<dbReference type="Proteomes" id="UP001432027">
    <property type="component" value="Unassembled WGS sequence"/>
</dbReference>
<dbReference type="SUPFAM" id="SSF56112">
    <property type="entry name" value="Protein kinase-like (PK-like)"/>
    <property type="match status" value="2"/>
</dbReference>
<name>A0AAV5U843_9BILA</name>
<gene>
    <name evidence="2" type="ORF">PENTCL1PPCAC_24782</name>
</gene>
<reference evidence="2" key="1">
    <citation type="submission" date="2023-10" db="EMBL/GenBank/DDBJ databases">
        <title>Genome assembly of Pristionchus species.</title>
        <authorList>
            <person name="Yoshida K."/>
            <person name="Sommer R.J."/>
        </authorList>
    </citation>
    <scope>NUCLEOTIDE SEQUENCE</scope>
    <source>
        <strain evidence="2">RS0144</strain>
    </source>
</reference>
<dbReference type="EMBL" id="BTSX01000005">
    <property type="protein sequence ID" value="GMT02608.1"/>
    <property type="molecule type" value="Genomic_DNA"/>
</dbReference>
<protein>
    <recommendedName>
        <fullName evidence="1">CHK kinase-like domain-containing protein</fullName>
    </recommendedName>
</protein>
<dbReference type="Pfam" id="PF07914">
    <property type="entry name" value="DUF1679"/>
    <property type="match status" value="2"/>
</dbReference>
<dbReference type="SMART" id="SM00587">
    <property type="entry name" value="CHK"/>
    <property type="match status" value="2"/>
</dbReference>
<evidence type="ECO:0000313" key="3">
    <source>
        <dbReference type="Proteomes" id="UP001432027"/>
    </source>
</evidence>
<proteinExistence type="predicted"/>
<organism evidence="2 3">
    <name type="scientific">Pristionchus entomophagus</name>
    <dbReference type="NCBI Taxonomy" id="358040"/>
    <lineage>
        <taxon>Eukaryota</taxon>
        <taxon>Metazoa</taxon>
        <taxon>Ecdysozoa</taxon>
        <taxon>Nematoda</taxon>
        <taxon>Chromadorea</taxon>
        <taxon>Rhabditida</taxon>
        <taxon>Rhabditina</taxon>
        <taxon>Diplogasteromorpha</taxon>
        <taxon>Diplogasteroidea</taxon>
        <taxon>Neodiplogasteridae</taxon>
        <taxon>Pristionchus</taxon>
    </lineage>
</organism>
<dbReference type="AlphaFoldDB" id="A0AAV5U843"/>
<dbReference type="InterPro" id="IPR011009">
    <property type="entry name" value="Kinase-like_dom_sf"/>
</dbReference>
<feature type="domain" description="CHK kinase-like" evidence="1">
    <location>
        <begin position="569"/>
        <end position="753"/>
    </location>
</feature>